<evidence type="ECO:0000313" key="8">
    <source>
        <dbReference type="Proteomes" id="UP000481153"/>
    </source>
</evidence>
<comment type="subcellular location">
    <subcellularLocation>
        <location evidence="1">Membrane</location>
        <topology evidence="1">Multi-pass membrane protein</topology>
    </subcellularLocation>
</comment>
<proteinExistence type="predicted"/>
<evidence type="ECO:0000256" key="4">
    <source>
        <dbReference type="ARBA" id="ARBA00022989"/>
    </source>
</evidence>
<reference evidence="7 8" key="1">
    <citation type="submission" date="2019-07" db="EMBL/GenBank/DDBJ databases">
        <title>Genomics analysis of Aphanomyces spp. identifies a new class of oomycete effector associated with host adaptation.</title>
        <authorList>
            <person name="Gaulin E."/>
        </authorList>
    </citation>
    <scope>NUCLEOTIDE SEQUENCE [LARGE SCALE GENOMIC DNA]</scope>
    <source>
        <strain evidence="7 8">ATCC 201684</strain>
    </source>
</reference>
<dbReference type="EMBL" id="VJMJ01000162">
    <property type="protein sequence ID" value="KAF0729690.1"/>
    <property type="molecule type" value="Genomic_DNA"/>
</dbReference>
<evidence type="ECO:0000256" key="5">
    <source>
        <dbReference type="ARBA" id="ARBA00023136"/>
    </source>
</evidence>
<evidence type="ECO:0008006" key="9">
    <source>
        <dbReference type="Google" id="ProtNLM"/>
    </source>
</evidence>
<comment type="caution">
    <text evidence="7">The sequence shown here is derived from an EMBL/GenBank/DDBJ whole genome shotgun (WGS) entry which is preliminary data.</text>
</comment>
<feature type="transmembrane region" description="Helical" evidence="6">
    <location>
        <begin position="343"/>
        <end position="363"/>
    </location>
</feature>
<keyword evidence="3 6" id="KW-0812">Transmembrane</keyword>
<accession>A0A6G0WQM6</accession>
<dbReference type="InterPro" id="IPR036259">
    <property type="entry name" value="MFS_trans_sf"/>
</dbReference>
<feature type="transmembrane region" description="Helical" evidence="6">
    <location>
        <begin position="12"/>
        <end position="31"/>
    </location>
</feature>
<feature type="transmembrane region" description="Helical" evidence="6">
    <location>
        <begin position="152"/>
        <end position="172"/>
    </location>
</feature>
<dbReference type="GO" id="GO:0016020">
    <property type="term" value="C:membrane"/>
    <property type="evidence" value="ECO:0007669"/>
    <property type="project" value="UniProtKB-SubCell"/>
</dbReference>
<dbReference type="PANTHER" id="PTHR19432:SF26">
    <property type="entry name" value="MAJOR FACILITATOR SUPERFAMILY (MFS) PROFILE DOMAIN-CONTAINING PROTEIN"/>
    <property type="match status" value="1"/>
</dbReference>
<gene>
    <name evidence="7" type="ORF">Ae201684_012750</name>
</gene>
<keyword evidence="4 6" id="KW-1133">Transmembrane helix</keyword>
<name>A0A6G0WQM6_9STRA</name>
<keyword evidence="8" id="KW-1185">Reference proteome</keyword>
<feature type="transmembrane region" description="Helical" evidence="6">
    <location>
        <begin position="184"/>
        <end position="204"/>
    </location>
</feature>
<feature type="transmembrane region" description="Helical" evidence="6">
    <location>
        <begin position="393"/>
        <end position="418"/>
    </location>
</feature>
<keyword evidence="5 6" id="KW-0472">Membrane</keyword>
<feature type="transmembrane region" description="Helical" evidence="6">
    <location>
        <begin position="84"/>
        <end position="103"/>
    </location>
</feature>
<protein>
    <recommendedName>
        <fullName evidence="9">Major facilitator superfamily (MFS) profile domain-containing protein</fullName>
    </recommendedName>
</protein>
<evidence type="ECO:0000313" key="7">
    <source>
        <dbReference type="EMBL" id="KAF0729690.1"/>
    </source>
</evidence>
<evidence type="ECO:0000256" key="1">
    <source>
        <dbReference type="ARBA" id="ARBA00004141"/>
    </source>
</evidence>
<feature type="transmembrane region" description="Helical" evidence="6">
    <location>
        <begin position="115"/>
        <end position="140"/>
    </location>
</feature>
<dbReference type="Pfam" id="PF13347">
    <property type="entry name" value="MFS_2"/>
    <property type="match status" value="1"/>
</dbReference>
<evidence type="ECO:0000256" key="3">
    <source>
        <dbReference type="ARBA" id="ARBA00022692"/>
    </source>
</evidence>
<feature type="transmembrane region" description="Helical" evidence="6">
    <location>
        <begin position="310"/>
        <end position="331"/>
    </location>
</feature>
<evidence type="ECO:0000256" key="2">
    <source>
        <dbReference type="ARBA" id="ARBA00022448"/>
    </source>
</evidence>
<dbReference type="GO" id="GO:0008506">
    <property type="term" value="F:sucrose:proton symporter activity"/>
    <property type="evidence" value="ECO:0007669"/>
    <property type="project" value="TreeGrafter"/>
</dbReference>
<dbReference type="PANTHER" id="PTHR19432">
    <property type="entry name" value="SUGAR TRANSPORTER"/>
    <property type="match status" value="1"/>
</dbReference>
<keyword evidence="2" id="KW-0813">Transport</keyword>
<organism evidence="7 8">
    <name type="scientific">Aphanomyces euteiches</name>
    <dbReference type="NCBI Taxonomy" id="100861"/>
    <lineage>
        <taxon>Eukaryota</taxon>
        <taxon>Sar</taxon>
        <taxon>Stramenopiles</taxon>
        <taxon>Oomycota</taxon>
        <taxon>Saprolegniomycetes</taxon>
        <taxon>Saprolegniales</taxon>
        <taxon>Verrucalvaceae</taxon>
        <taxon>Aphanomyces</taxon>
    </lineage>
</organism>
<feature type="transmembrane region" description="Helical" evidence="6">
    <location>
        <begin position="51"/>
        <end position="72"/>
    </location>
</feature>
<dbReference type="VEuPathDB" id="FungiDB:AeMF1_003683"/>
<dbReference type="Gene3D" id="1.20.1250.20">
    <property type="entry name" value="MFS general substrate transporter like domains"/>
    <property type="match status" value="1"/>
</dbReference>
<dbReference type="AlphaFoldDB" id="A0A6G0WQM6"/>
<dbReference type="SUPFAM" id="SSF103473">
    <property type="entry name" value="MFS general substrate transporter"/>
    <property type="match status" value="1"/>
</dbReference>
<feature type="transmembrane region" description="Helical" evidence="6">
    <location>
        <begin position="424"/>
        <end position="443"/>
    </location>
</feature>
<dbReference type="Proteomes" id="UP000481153">
    <property type="component" value="Unassembled WGS sequence"/>
</dbReference>
<evidence type="ECO:0000256" key="6">
    <source>
        <dbReference type="SAM" id="Phobius"/>
    </source>
</evidence>
<sequence>MHIGDERPGCSIPFFLLVCAPVMAVKMSWNAQWTAIGPILSSSLTEPWKLQLIQLIGPFTGILVAPAVGVHSDRCTSKYGQRRPYMFISALLTCICWGIMAYLKDWCGGNNDLYVSLTVICYVWMDITCNVLQMVTYLLIADVAGPRQVTGAAIAYLYGVVGQMVVSLYISLAKSPVVTNQLPSFFAMLISIMVITVVPVCYFVRENPWQAIRRLDPRVAEFESEYPVRPTTIWTAWRVGIQTLPGPLAIYALALGFAQTGYHAYNTVKTGFFGVNIYHGANCMQVNCTADQKEKYDSGVNMASGAADQFYNAVAMLFLIFLPILIQRMGARNVVIASFMPQCLFIVMAFIHPVWLSVLIVGLAAPSQYATLALQVPLIIHVCGIGDEKVVGLYLGALNTAICVGQIVTFILSSVLSLTTQGNMLMVLLGGVFSALALGIMHFKFQVKMHSW</sequence>